<sequence length="454" mass="47429">MMLTSRFPILSPPVVCRLSAVLISLVHVACLRAQTTEWVKYVSSDIDDASRAVSCDGLGGIYITGTTSRTAAGTSSGDSAFVSKFDSLGRRVWLRKLESDVGGDFGEDVSADKLGNVFVSGTTIGSLGGSYAGMGDAFVGKYDSEGNQKWVRQIGTPSSDFGNGVAADNRGNVFVAGTTLGSLGIANLGGPDAFLRKYSGSGAILWTRQIGGDSNVGCSDVAADQFGNAYITGSAGSALSGQYNAGGFDAYVIKYGAAGNQLWTREFGTIRDDFGTSVAPDSFGNVYVTGYTEGSLEVPNAGSGDFFISKLDDRGNLLWSRQYGGEFDDVSLGVSIDADGNAYIAGFNTIRFSGSNDVGRSPFVMKLSAAGDPLWTYNLAPLAGESLGVAADRLGSVYTSGYAYNGTRDPFLAKINGPTIPEAPSSLLFATGGAAIVLRLGKKSRWSKFIEFGR</sequence>
<dbReference type="PANTHER" id="PTHR35580">
    <property type="entry name" value="CELL SURFACE GLYCOPROTEIN (S-LAYER PROTEIN)-LIKE PROTEIN"/>
    <property type="match status" value="1"/>
</dbReference>
<dbReference type="SUPFAM" id="SSF63829">
    <property type="entry name" value="Calcium-dependent phosphotriesterase"/>
    <property type="match status" value="1"/>
</dbReference>
<dbReference type="EMBL" id="CP036339">
    <property type="protein sequence ID" value="QDT74705.1"/>
    <property type="molecule type" value="Genomic_DNA"/>
</dbReference>
<dbReference type="InterPro" id="IPR011042">
    <property type="entry name" value="6-blade_b-propeller_TolB-like"/>
</dbReference>
<dbReference type="PANTHER" id="PTHR35580:SF1">
    <property type="entry name" value="PHYTASE-LIKE DOMAIN-CONTAINING PROTEIN"/>
    <property type="match status" value="1"/>
</dbReference>
<protein>
    <submittedName>
        <fullName evidence="1">Beta-propeller repeat protein</fullName>
    </submittedName>
</protein>
<gene>
    <name evidence="1" type="ORF">I41_39040</name>
</gene>
<accession>A0A517U253</accession>
<evidence type="ECO:0000313" key="2">
    <source>
        <dbReference type="Proteomes" id="UP000317909"/>
    </source>
</evidence>
<dbReference type="OrthoDB" id="253958at2"/>
<dbReference type="AlphaFoldDB" id="A0A517U253"/>
<dbReference type="InterPro" id="IPR052918">
    <property type="entry name" value="Motility_Chemotaxis_Reg"/>
</dbReference>
<reference evidence="1 2" key="1">
    <citation type="submission" date="2019-02" db="EMBL/GenBank/DDBJ databases">
        <title>Deep-cultivation of Planctomycetes and their phenomic and genomic characterization uncovers novel biology.</title>
        <authorList>
            <person name="Wiegand S."/>
            <person name="Jogler M."/>
            <person name="Boedeker C."/>
            <person name="Pinto D."/>
            <person name="Vollmers J."/>
            <person name="Rivas-Marin E."/>
            <person name="Kohn T."/>
            <person name="Peeters S.H."/>
            <person name="Heuer A."/>
            <person name="Rast P."/>
            <person name="Oberbeckmann S."/>
            <person name="Bunk B."/>
            <person name="Jeske O."/>
            <person name="Meyerdierks A."/>
            <person name="Storesund J.E."/>
            <person name="Kallscheuer N."/>
            <person name="Luecker S."/>
            <person name="Lage O.M."/>
            <person name="Pohl T."/>
            <person name="Merkel B.J."/>
            <person name="Hornburger P."/>
            <person name="Mueller R.-W."/>
            <person name="Bruemmer F."/>
            <person name="Labrenz M."/>
            <person name="Spormann A.M."/>
            <person name="Op den Camp H."/>
            <person name="Overmann J."/>
            <person name="Amann R."/>
            <person name="Jetten M.S.M."/>
            <person name="Mascher T."/>
            <person name="Medema M.H."/>
            <person name="Devos D.P."/>
            <person name="Kaster A.-K."/>
            <person name="Ovreas L."/>
            <person name="Rohde M."/>
            <person name="Galperin M.Y."/>
            <person name="Jogler C."/>
        </authorList>
    </citation>
    <scope>NUCLEOTIDE SEQUENCE [LARGE SCALE GENOMIC DNA]</scope>
    <source>
        <strain evidence="1 2">I41</strain>
    </source>
</reference>
<dbReference type="Proteomes" id="UP000317909">
    <property type="component" value="Chromosome"/>
</dbReference>
<dbReference type="Pfam" id="PF06739">
    <property type="entry name" value="SBBP"/>
    <property type="match status" value="3"/>
</dbReference>
<keyword evidence="2" id="KW-1185">Reference proteome</keyword>
<proteinExistence type="predicted"/>
<dbReference type="Gene3D" id="2.120.10.30">
    <property type="entry name" value="TolB, C-terminal domain"/>
    <property type="match status" value="1"/>
</dbReference>
<organism evidence="1 2">
    <name type="scientific">Lacipirellula limnantheis</name>
    <dbReference type="NCBI Taxonomy" id="2528024"/>
    <lineage>
        <taxon>Bacteria</taxon>
        <taxon>Pseudomonadati</taxon>
        <taxon>Planctomycetota</taxon>
        <taxon>Planctomycetia</taxon>
        <taxon>Pirellulales</taxon>
        <taxon>Lacipirellulaceae</taxon>
        <taxon>Lacipirellula</taxon>
    </lineage>
</organism>
<dbReference type="InterPro" id="IPR010620">
    <property type="entry name" value="SBBP_repeat"/>
</dbReference>
<evidence type="ECO:0000313" key="1">
    <source>
        <dbReference type="EMBL" id="QDT74705.1"/>
    </source>
</evidence>
<name>A0A517U253_9BACT</name>
<dbReference type="KEGG" id="llh:I41_39040"/>